<feature type="transmembrane region" description="Helical" evidence="2">
    <location>
        <begin position="184"/>
        <end position="210"/>
    </location>
</feature>
<evidence type="ECO:0000313" key="3">
    <source>
        <dbReference type="EMBL" id="KAE8242041.1"/>
    </source>
</evidence>
<name>A0A8T8SKT0_9BASI</name>
<reference evidence="3" key="1">
    <citation type="submission" date="2016-04" db="EMBL/GenBank/DDBJ databases">
        <authorList>
            <person name="Nguyen H.D."/>
            <person name="Samba Siva P."/>
            <person name="Cullis J."/>
            <person name="Levesque C.A."/>
            <person name="Hambleton S."/>
        </authorList>
    </citation>
    <scope>NUCLEOTIDE SEQUENCE</scope>
    <source>
        <strain evidence="3">DAOMC 236416</strain>
    </source>
</reference>
<feature type="transmembrane region" description="Helical" evidence="2">
    <location>
        <begin position="98"/>
        <end position="123"/>
    </location>
</feature>
<sequence length="555" mass="63146">MDIYARFDLPLPPPPTMFSRDHSASRGRFPELESVDQLVDLVWRIVSWPVSKVSYAILPFQIGYMVLLEAVYFVIIFHQIRKRKWWLFRFSRRNHGNVIIPHVHNVFTLIVAVYIAVMIGFYARAYACHRQNMPLPHRGAYFSFLWIPLAFAVWYQALAIYQANANSRKSAPSPRDSPVTQRTLPPCVLNIISLAFPLISVVICIAPGILSEKYLEDARHGWIAWTEKYGSATELSREMLLDAHQIWTSQLHGSFYFVITSILWACICLSLGVAHLVAAVRLMRNVRQYFKEMRKHDVLTQRRPKAPELPRLETPQEPDRAMHYQYRYMQRTLCIAWNKSYNRPNASTAEIFGAMSTTCPSGTRGEWTHEDDEIESVMIRSGIFTAEEEERNRTEFFFPTVKPSSSVHRMSEGRADKVMFYFVVQFLSIAGGVLGFISLLTYTSFNTYAGMEAGDPAHMNTVAWQMLTFLLLGLGTSTAISTSHSFFEASFSALVNADHSILPKFARGQALPRAGSPDSAAPTAPSSTHIPVSHRKRGEADRSDEMRMTSAFFDD</sequence>
<gene>
    <name evidence="3" type="ORF">A4X13_0g7151</name>
</gene>
<feature type="transmembrane region" description="Helical" evidence="2">
    <location>
        <begin position="143"/>
        <end position="163"/>
    </location>
</feature>
<feature type="transmembrane region" description="Helical" evidence="2">
    <location>
        <begin position="418"/>
        <end position="442"/>
    </location>
</feature>
<proteinExistence type="predicted"/>
<feature type="compositionally biased region" description="Basic and acidic residues" evidence="1">
    <location>
        <begin position="538"/>
        <end position="547"/>
    </location>
</feature>
<evidence type="ECO:0000256" key="1">
    <source>
        <dbReference type="SAM" id="MobiDB-lite"/>
    </source>
</evidence>
<feature type="compositionally biased region" description="Low complexity" evidence="1">
    <location>
        <begin position="514"/>
        <end position="531"/>
    </location>
</feature>
<evidence type="ECO:0000256" key="2">
    <source>
        <dbReference type="SAM" id="Phobius"/>
    </source>
</evidence>
<accession>A0A8T8SKT0</accession>
<feature type="region of interest" description="Disordered" evidence="1">
    <location>
        <begin position="511"/>
        <end position="555"/>
    </location>
</feature>
<organism evidence="3 4">
    <name type="scientific">Tilletia indica</name>
    <dbReference type="NCBI Taxonomy" id="43049"/>
    <lineage>
        <taxon>Eukaryota</taxon>
        <taxon>Fungi</taxon>
        <taxon>Dikarya</taxon>
        <taxon>Basidiomycota</taxon>
        <taxon>Ustilaginomycotina</taxon>
        <taxon>Exobasidiomycetes</taxon>
        <taxon>Tilletiales</taxon>
        <taxon>Tilletiaceae</taxon>
        <taxon>Tilletia</taxon>
    </lineage>
</organism>
<feature type="transmembrane region" description="Helical" evidence="2">
    <location>
        <begin position="53"/>
        <end position="77"/>
    </location>
</feature>
<keyword evidence="2" id="KW-1133">Transmembrane helix</keyword>
<feature type="transmembrane region" description="Helical" evidence="2">
    <location>
        <begin position="255"/>
        <end position="283"/>
    </location>
</feature>
<reference evidence="3" key="2">
    <citation type="journal article" date="2019" name="IMA Fungus">
        <title>Genome sequencing and comparison of five Tilletia species to identify candidate genes for the detection of regulated species infecting wheat.</title>
        <authorList>
            <person name="Nguyen H.D.T."/>
            <person name="Sultana T."/>
            <person name="Kesanakurti P."/>
            <person name="Hambleton S."/>
        </authorList>
    </citation>
    <scope>NUCLEOTIDE SEQUENCE</scope>
    <source>
        <strain evidence="3">DAOMC 236416</strain>
    </source>
</reference>
<dbReference type="EMBL" id="LWDF02000811">
    <property type="protein sequence ID" value="KAE8242041.1"/>
    <property type="molecule type" value="Genomic_DNA"/>
</dbReference>
<protein>
    <submittedName>
        <fullName evidence="3">Uncharacterized protein</fullName>
    </submittedName>
</protein>
<dbReference type="Proteomes" id="UP000077521">
    <property type="component" value="Unassembled WGS sequence"/>
</dbReference>
<evidence type="ECO:0000313" key="4">
    <source>
        <dbReference type="Proteomes" id="UP000077521"/>
    </source>
</evidence>
<comment type="caution">
    <text evidence="3">The sequence shown here is derived from an EMBL/GenBank/DDBJ whole genome shotgun (WGS) entry which is preliminary data.</text>
</comment>
<feature type="transmembrane region" description="Helical" evidence="2">
    <location>
        <begin position="462"/>
        <end position="480"/>
    </location>
</feature>
<keyword evidence="2" id="KW-0812">Transmembrane</keyword>
<dbReference type="AlphaFoldDB" id="A0A8T8SKT0"/>
<keyword evidence="4" id="KW-1185">Reference proteome</keyword>
<keyword evidence="2" id="KW-0472">Membrane</keyword>